<gene>
    <name evidence="2" type="ORF">Cvel_10622</name>
</gene>
<dbReference type="PhylomeDB" id="A0A0G4I3B7"/>
<name>A0A0G4I3B7_9ALVE</name>
<organism evidence="2">
    <name type="scientific">Chromera velia CCMP2878</name>
    <dbReference type="NCBI Taxonomy" id="1169474"/>
    <lineage>
        <taxon>Eukaryota</taxon>
        <taxon>Sar</taxon>
        <taxon>Alveolata</taxon>
        <taxon>Colpodellida</taxon>
        <taxon>Chromeraceae</taxon>
        <taxon>Chromera</taxon>
    </lineage>
</organism>
<dbReference type="InterPro" id="IPR032675">
    <property type="entry name" value="LRR_dom_sf"/>
</dbReference>
<dbReference type="AlphaFoldDB" id="A0A0G4I3B7"/>
<evidence type="ECO:0000256" key="1">
    <source>
        <dbReference type="SAM" id="MobiDB-lite"/>
    </source>
</evidence>
<sequence length="481" mass="50261">MNTMRSVARAHAEIPPQNATASGATMRASADAVICMLLETVEPTSEVLSEMASNRDGYGLALLSLAAITKVSEVSPCAVKGSALTLLHSFLERLDISSAEGGGGLLRLKSLGFADNTIGPLEAPVIFAALPFSLEDFSIQGNPLGIAETDALAEAVKAGRLASVRRLNLARTDLHGAKMRSLCSAFEAAKPLRVESLSLGGLDFPGEKTLSAVLHKRIFPFLRELNLAQCTISHYALRNLFLPDSLAALETLVLDGVVSFSTAAGCGAFVGGVRGGAVPHLKTLSMKGIWVAGSWADALISALTSEIAAPLVTAPLCVSLFHATEETAQALGSGKVGFVRGLEVCLGGSSAVAFFQELINAPTQSPWNCVHLYVDRGETASENVDAMNALADAVRTGRLHCVRKMSFGRDVLCVSPSDEGGAGVFFFLLGFVPAASGVGGSGSCDVGWGGEGWAFAEASAFGFVWESFWEGRLGGAFRWFA</sequence>
<dbReference type="VEuPathDB" id="CryptoDB:Cvel_10622"/>
<accession>A0A0G4I3B7</accession>
<dbReference type="Gene3D" id="3.80.10.10">
    <property type="entry name" value="Ribonuclease Inhibitor"/>
    <property type="match status" value="1"/>
</dbReference>
<dbReference type="EMBL" id="CDMZ01004949">
    <property type="protein sequence ID" value="CEM51440.1"/>
    <property type="molecule type" value="Genomic_DNA"/>
</dbReference>
<reference evidence="2" key="1">
    <citation type="submission" date="2014-11" db="EMBL/GenBank/DDBJ databases">
        <authorList>
            <person name="Otto D Thomas"/>
            <person name="Naeem Raeece"/>
        </authorList>
    </citation>
    <scope>NUCLEOTIDE SEQUENCE</scope>
</reference>
<evidence type="ECO:0000313" key="2">
    <source>
        <dbReference type="EMBL" id="CEM51440.1"/>
    </source>
</evidence>
<protein>
    <submittedName>
        <fullName evidence="2">Uncharacterized protein</fullName>
    </submittedName>
</protein>
<feature type="region of interest" description="Disordered" evidence="1">
    <location>
        <begin position="1"/>
        <end position="23"/>
    </location>
</feature>
<dbReference type="SUPFAM" id="SSF52047">
    <property type="entry name" value="RNI-like"/>
    <property type="match status" value="1"/>
</dbReference>
<proteinExistence type="predicted"/>